<evidence type="ECO:0000256" key="1">
    <source>
        <dbReference type="SAM" id="SignalP"/>
    </source>
</evidence>
<dbReference type="Proteomes" id="UP001300502">
    <property type="component" value="Unassembled WGS sequence"/>
</dbReference>
<proteinExistence type="predicted"/>
<dbReference type="AlphaFoldDB" id="A0AAV9IJ37"/>
<organism evidence="2 3">
    <name type="scientific">Galdieria yellowstonensis</name>
    <dbReference type="NCBI Taxonomy" id="3028027"/>
    <lineage>
        <taxon>Eukaryota</taxon>
        <taxon>Rhodophyta</taxon>
        <taxon>Bangiophyceae</taxon>
        <taxon>Galdieriales</taxon>
        <taxon>Galdieriaceae</taxon>
        <taxon>Galdieria</taxon>
    </lineage>
</organism>
<reference evidence="2 3" key="1">
    <citation type="submission" date="2022-07" db="EMBL/GenBank/DDBJ databases">
        <title>Genome-wide signatures of adaptation to extreme environments.</title>
        <authorList>
            <person name="Cho C.H."/>
            <person name="Yoon H.S."/>
        </authorList>
    </citation>
    <scope>NUCLEOTIDE SEQUENCE [LARGE SCALE GENOMIC DNA]</scope>
    <source>
        <strain evidence="2 3">108.79 E11</strain>
    </source>
</reference>
<evidence type="ECO:0000313" key="2">
    <source>
        <dbReference type="EMBL" id="KAK4527442.1"/>
    </source>
</evidence>
<feature type="chain" id="PRO_5043373134" evidence="1">
    <location>
        <begin position="21"/>
        <end position="166"/>
    </location>
</feature>
<keyword evidence="3" id="KW-1185">Reference proteome</keyword>
<feature type="signal peptide" evidence="1">
    <location>
        <begin position="1"/>
        <end position="20"/>
    </location>
</feature>
<comment type="caution">
    <text evidence="2">The sequence shown here is derived from an EMBL/GenBank/DDBJ whole genome shotgun (WGS) entry which is preliminary data.</text>
</comment>
<sequence>MKFQYVSLLLALLCVGSALAAELAPGIAEKSVERGYEEPCCTEYCYWEEICITPTPTPTPTYYYYYYARNAKQENVERSVEKSISSAEKSDAVRGYFPTYYYYETPTYYYYYETPTYYYYYETPTYYYYYETPSPTPTPTPYCTYTQMCKSICSICPTPYYYSYEG</sequence>
<accession>A0AAV9IJ37</accession>
<name>A0AAV9IJ37_9RHOD</name>
<dbReference type="EMBL" id="JANCYU010000051">
    <property type="protein sequence ID" value="KAK4527442.1"/>
    <property type="molecule type" value="Genomic_DNA"/>
</dbReference>
<evidence type="ECO:0000313" key="3">
    <source>
        <dbReference type="Proteomes" id="UP001300502"/>
    </source>
</evidence>
<protein>
    <submittedName>
        <fullName evidence="2">Uncharacterized protein</fullName>
    </submittedName>
</protein>
<gene>
    <name evidence="2" type="ORF">GAYE_SCF39G5364</name>
</gene>
<keyword evidence="1" id="KW-0732">Signal</keyword>